<sequence length="441" mass="50548">MGGSAFSDLHTPRMPSDIYNHILSQTLSTIRQHFTHVSSPIEGPGKADFGDIDILCHGPLTSPYNPLLTPKSQVTETLAKELNAKKWIVPQNKQAMNFAIPWPEEIEHEGGNGNGNGILEEGGKERFIQLDIHIFPTLKEFKWELFHAAHGDLWNILGSTIRRFGLTVNNFGLFLRIPDIELHDRKKSMVFLTDDSDVILEFIGLDPETWGRRFESRESMFEYAAGCKLFWIKEALEEGEAEVDVVGEIPVEGNGDGGQEGGEAGKKKLKHNDRQRMDKRLIFRAWMEDFIPKCREQGRFLEMKSSRDEIRDEAFEKFGVKEEYERRLQEWRIERHKDEMWRVVIKGNVPVEDVDPPFRAASVRFLKAVLMDGELWDGTVLEESKRDEEGLWDLEAAKAFVLGHWEEAGQRGLMFQQKKALENMRAKAEKKAQLAEEVGKA</sequence>
<protein>
    <submittedName>
        <fullName evidence="2">Uncharacterized protein</fullName>
    </submittedName>
</protein>
<gene>
    <name evidence="2" type="ORF">VTL71DRAFT_1343</name>
</gene>
<accession>A0ABR4CCI5</accession>
<evidence type="ECO:0000313" key="3">
    <source>
        <dbReference type="Proteomes" id="UP001595075"/>
    </source>
</evidence>
<proteinExistence type="predicted"/>
<evidence type="ECO:0000313" key="2">
    <source>
        <dbReference type="EMBL" id="KAL2066919.1"/>
    </source>
</evidence>
<keyword evidence="3" id="KW-1185">Reference proteome</keyword>
<reference evidence="2 3" key="1">
    <citation type="journal article" date="2024" name="Commun. Biol.">
        <title>Comparative genomic analysis of thermophilic fungi reveals convergent evolutionary adaptations and gene losses.</title>
        <authorList>
            <person name="Steindorff A.S."/>
            <person name="Aguilar-Pontes M.V."/>
            <person name="Robinson A.J."/>
            <person name="Andreopoulos B."/>
            <person name="LaButti K."/>
            <person name="Kuo A."/>
            <person name="Mondo S."/>
            <person name="Riley R."/>
            <person name="Otillar R."/>
            <person name="Haridas S."/>
            <person name="Lipzen A."/>
            <person name="Grimwood J."/>
            <person name="Schmutz J."/>
            <person name="Clum A."/>
            <person name="Reid I.D."/>
            <person name="Moisan M.C."/>
            <person name="Butler G."/>
            <person name="Nguyen T.T.M."/>
            <person name="Dewar K."/>
            <person name="Conant G."/>
            <person name="Drula E."/>
            <person name="Henrissat B."/>
            <person name="Hansel C."/>
            <person name="Singer S."/>
            <person name="Hutchinson M.I."/>
            <person name="de Vries R.P."/>
            <person name="Natvig D.O."/>
            <person name="Powell A.J."/>
            <person name="Tsang A."/>
            <person name="Grigoriev I.V."/>
        </authorList>
    </citation>
    <scope>NUCLEOTIDE SEQUENCE [LARGE SCALE GENOMIC DNA]</scope>
    <source>
        <strain evidence="2 3">CBS 494.80</strain>
    </source>
</reference>
<organism evidence="2 3">
    <name type="scientific">Oculimacula yallundae</name>
    <dbReference type="NCBI Taxonomy" id="86028"/>
    <lineage>
        <taxon>Eukaryota</taxon>
        <taxon>Fungi</taxon>
        <taxon>Dikarya</taxon>
        <taxon>Ascomycota</taxon>
        <taxon>Pezizomycotina</taxon>
        <taxon>Leotiomycetes</taxon>
        <taxon>Helotiales</taxon>
        <taxon>Ploettnerulaceae</taxon>
        <taxon>Oculimacula</taxon>
    </lineage>
</organism>
<evidence type="ECO:0000256" key="1">
    <source>
        <dbReference type="SAM" id="MobiDB-lite"/>
    </source>
</evidence>
<comment type="caution">
    <text evidence="2">The sequence shown here is derived from an EMBL/GenBank/DDBJ whole genome shotgun (WGS) entry which is preliminary data.</text>
</comment>
<name>A0ABR4CCI5_9HELO</name>
<feature type="region of interest" description="Disordered" evidence="1">
    <location>
        <begin position="250"/>
        <end position="270"/>
    </location>
</feature>
<dbReference type="Proteomes" id="UP001595075">
    <property type="component" value="Unassembled WGS sequence"/>
</dbReference>
<dbReference type="EMBL" id="JAZHXI010000010">
    <property type="protein sequence ID" value="KAL2066919.1"/>
    <property type="molecule type" value="Genomic_DNA"/>
</dbReference>